<feature type="domain" description="EGF-like" evidence="6">
    <location>
        <begin position="315"/>
        <end position="351"/>
    </location>
</feature>
<keyword evidence="3 4" id="KW-1015">Disulfide bond</keyword>
<dbReference type="Pfam" id="PF00008">
    <property type="entry name" value="EGF"/>
    <property type="match status" value="1"/>
</dbReference>
<dbReference type="OMA" id="MANMLCA"/>
<dbReference type="AlphaFoldDB" id="A0A9J7HIN3"/>
<evidence type="ECO:0000259" key="6">
    <source>
        <dbReference type="PROSITE" id="PS50026"/>
    </source>
</evidence>
<evidence type="ECO:0000256" key="2">
    <source>
        <dbReference type="ARBA" id="ARBA00022737"/>
    </source>
</evidence>
<feature type="chain" id="PRO_5039915605" evidence="5">
    <location>
        <begin position="21"/>
        <end position="367"/>
    </location>
</feature>
<dbReference type="Proteomes" id="UP000001554">
    <property type="component" value="Chromosome 17"/>
</dbReference>
<name>A0A9J7HIN3_BRAFL</name>
<evidence type="ECO:0000313" key="7">
    <source>
        <dbReference type="Proteomes" id="UP000001554"/>
    </source>
</evidence>
<protein>
    <submittedName>
        <fullName evidence="8">Uncharacterized protein LOC118405074</fullName>
    </submittedName>
</protein>
<feature type="disulfide bond" evidence="4">
    <location>
        <begin position="341"/>
        <end position="350"/>
    </location>
</feature>
<dbReference type="FunFam" id="2.10.25.10:FF:001107">
    <property type="entry name" value="Uncharacterized protein"/>
    <property type="match status" value="1"/>
</dbReference>
<evidence type="ECO:0000256" key="4">
    <source>
        <dbReference type="PROSITE-ProRule" id="PRU00076"/>
    </source>
</evidence>
<dbReference type="InterPro" id="IPR001881">
    <property type="entry name" value="EGF-like_Ca-bd_dom"/>
</dbReference>
<dbReference type="GO" id="GO:0005509">
    <property type="term" value="F:calcium ion binding"/>
    <property type="evidence" value="ECO:0007669"/>
    <property type="project" value="InterPro"/>
</dbReference>
<dbReference type="GeneID" id="118405074"/>
<gene>
    <name evidence="8" type="primary">LOC118405074</name>
</gene>
<dbReference type="PANTHER" id="PTHR12916:SF9">
    <property type="entry name" value="NEUROGENIC LOCUS NOTCH HOMOLOG PROTEIN 1-RELATED"/>
    <property type="match status" value="1"/>
</dbReference>
<dbReference type="SMART" id="SM00179">
    <property type="entry name" value="EGF_CA"/>
    <property type="match status" value="1"/>
</dbReference>
<dbReference type="PROSITE" id="PS00022">
    <property type="entry name" value="EGF_1"/>
    <property type="match status" value="1"/>
</dbReference>
<dbReference type="Gene3D" id="2.30.30.40">
    <property type="entry name" value="SH3 Domains"/>
    <property type="match status" value="1"/>
</dbReference>
<keyword evidence="1 4" id="KW-0245">EGF-like domain</keyword>
<dbReference type="PROSITE" id="PS50026">
    <property type="entry name" value="EGF_3"/>
    <property type="match status" value="1"/>
</dbReference>
<dbReference type="KEGG" id="bfo:118405074"/>
<proteinExistence type="predicted"/>
<dbReference type="PANTHER" id="PTHR12916">
    <property type="entry name" value="CYTOCHROME C OXIDASE POLYPEPTIDE VIC-2"/>
    <property type="match status" value="1"/>
</dbReference>
<reference evidence="8" key="2">
    <citation type="submission" date="2025-08" db="UniProtKB">
        <authorList>
            <consortium name="RefSeq"/>
        </authorList>
    </citation>
    <scope>IDENTIFICATION</scope>
    <source>
        <strain evidence="8">S238N-H82</strain>
        <tissue evidence="8">Testes</tissue>
    </source>
</reference>
<accession>A0A9J7HIN3</accession>
<evidence type="ECO:0000313" key="8">
    <source>
        <dbReference type="RefSeq" id="XP_035660369.1"/>
    </source>
</evidence>
<sequence length="367" mass="40097">MANMLCAVTLALCCVCGVHAARPVQTCQQLADLMRPGMSVDPGISITDDQAADLGQVTGSSSNPGWWQVNWYNGHAGSYRMGADKKYDLFPADLGCRPEASQLELEPSDVCCTAACTHIIISGSTTAQIEHMTHYTLTHQVYSGRPVYSSDSNPYFLYYHGENSMWMVGAYVGSNTARMYVIDNAMSPDKIRGTWRLAVAGSAVSFPAVKASCAECRQITISGSVHHQVNRMTTYSLTSQINEGRPVYSSDTTNDFLYFYEPYDVWIVGNVMGGSSGGLLTNDIHLYPEQTEAVWEVYDGSQWVPFPRLRVRCTDVDECASTPCLNGGVCTDMPNSYSCACATGWGGHNCALTSVIQRIITVVLLHF</sequence>
<dbReference type="PROSITE" id="PS01187">
    <property type="entry name" value="EGF_CA"/>
    <property type="match status" value="1"/>
</dbReference>
<dbReference type="Gene3D" id="2.10.25.10">
    <property type="entry name" value="Laminin"/>
    <property type="match status" value="1"/>
</dbReference>
<dbReference type="SMART" id="SM00181">
    <property type="entry name" value="EGF"/>
    <property type="match status" value="1"/>
</dbReference>
<organism evidence="7 8">
    <name type="scientific">Branchiostoma floridae</name>
    <name type="common">Florida lancelet</name>
    <name type="synonym">Amphioxus</name>
    <dbReference type="NCBI Taxonomy" id="7739"/>
    <lineage>
        <taxon>Eukaryota</taxon>
        <taxon>Metazoa</taxon>
        <taxon>Chordata</taxon>
        <taxon>Cephalochordata</taxon>
        <taxon>Leptocardii</taxon>
        <taxon>Amphioxiformes</taxon>
        <taxon>Branchiostomatidae</taxon>
        <taxon>Branchiostoma</taxon>
    </lineage>
</organism>
<keyword evidence="7" id="KW-1185">Reference proteome</keyword>
<evidence type="ECO:0000256" key="1">
    <source>
        <dbReference type="ARBA" id="ARBA00022536"/>
    </source>
</evidence>
<evidence type="ECO:0000256" key="5">
    <source>
        <dbReference type="SAM" id="SignalP"/>
    </source>
</evidence>
<keyword evidence="5" id="KW-0732">Signal</keyword>
<keyword evidence="2" id="KW-0677">Repeat</keyword>
<dbReference type="InterPro" id="IPR000742">
    <property type="entry name" value="EGF"/>
</dbReference>
<comment type="caution">
    <text evidence="4">Lacks conserved residue(s) required for the propagation of feature annotation.</text>
</comment>
<dbReference type="PROSITE" id="PS00010">
    <property type="entry name" value="ASX_HYDROXYL"/>
    <property type="match status" value="1"/>
</dbReference>
<dbReference type="InterPro" id="IPR000152">
    <property type="entry name" value="EGF-type_Asp/Asn_hydroxyl_site"/>
</dbReference>
<dbReference type="OrthoDB" id="7726766at2759"/>
<evidence type="ECO:0000256" key="3">
    <source>
        <dbReference type="ARBA" id="ARBA00023157"/>
    </source>
</evidence>
<dbReference type="SUPFAM" id="SSF57196">
    <property type="entry name" value="EGF/Laminin"/>
    <property type="match status" value="1"/>
</dbReference>
<dbReference type="InterPro" id="IPR037252">
    <property type="entry name" value="Mib_Herc2_sf"/>
</dbReference>
<dbReference type="PROSITE" id="PS01186">
    <property type="entry name" value="EGF_2"/>
    <property type="match status" value="1"/>
</dbReference>
<dbReference type="GO" id="GO:0004842">
    <property type="term" value="F:ubiquitin-protein transferase activity"/>
    <property type="evidence" value="ECO:0007669"/>
    <property type="project" value="InterPro"/>
</dbReference>
<dbReference type="PRINTS" id="PR00010">
    <property type="entry name" value="EGFBLOOD"/>
</dbReference>
<dbReference type="SUPFAM" id="SSF159034">
    <property type="entry name" value="Mib/herc2 domain-like"/>
    <property type="match status" value="1"/>
</dbReference>
<dbReference type="CDD" id="cd00054">
    <property type="entry name" value="EGF_CA"/>
    <property type="match status" value="1"/>
</dbReference>
<reference evidence="7" key="1">
    <citation type="journal article" date="2020" name="Nat. Ecol. Evol.">
        <title>Deeply conserved synteny resolves early events in vertebrate evolution.</title>
        <authorList>
            <person name="Simakov O."/>
            <person name="Marletaz F."/>
            <person name="Yue J.X."/>
            <person name="O'Connell B."/>
            <person name="Jenkins J."/>
            <person name="Brandt A."/>
            <person name="Calef R."/>
            <person name="Tung C.H."/>
            <person name="Huang T.K."/>
            <person name="Schmutz J."/>
            <person name="Satoh N."/>
            <person name="Yu J.K."/>
            <person name="Putnam N.H."/>
            <person name="Green R.E."/>
            <person name="Rokhsar D.S."/>
        </authorList>
    </citation>
    <scope>NUCLEOTIDE SEQUENCE [LARGE SCALE GENOMIC DNA]</scope>
    <source>
        <strain evidence="7">S238N-H82</strain>
    </source>
</reference>
<dbReference type="InterPro" id="IPR018097">
    <property type="entry name" value="EGF_Ca-bd_CS"/>
</dbReference>
<dbReference type="RefSeq" id="XP_035660369.1">
    <property type="nucleotide sequence ID" value="XM_035804476.1"/>
</dbReference>
<feature type="signal peptide" evidence="5">
    <location>
        <begin position="1"/>
        <end position="20"/>
    </location>
</feature>